<comment type="caution">
    <text evidence="1">The sequence shown here is derived from an EMBL/GenBank/DDBJ whole genome shotgun (WGS) entry which is preliminary data.</text>
</comment>
<organism evidence="1 2">
    <name type="scientific">Patiriisocius marinus</name>
    <dbReference type="NCBI Taxonomy" id="1397112"/>
    <lineage>
        <taxon>Bacteria</taxon>
        <taxon>Pseudomonadati</taxon>
        <taxon>Bacteroidota</taxon>
        <taxon>Flavobacteriia</taxon>
        <taxon>Flavobacteriales</taxon>
        <taxon>Flavobacteriaceae</taxon>
        <taxon>Patiriisocius</taxon>
    </lineage>
</organism>
<sequence>MSAKIYAVITSPSASISTMSEPSRAAMASDAELYSTLVQGLYKSDANEKERF</sequence>
<gene>
    <name evidence="1" type="ORF">ULMA_31160</name>
</gene>
<dbReference type="RefSeq" id="WP_161596113.1">
    <property type="nucleotide sequence ID" value="NZ_BKCG01000014.1"/>
</dbReference>
<reference evidence="1 2" key="1">
    <citation type="submission" date="2019-08" db="EMBL/GenBank/DDBJ databases">
        <title>Draft genome sequence of Ulvibacter marinus type strain NBRC 109484.</title>
        <authorList>
            <person name="Kawano K."/>
            <person name="Ushijima N."/>
            <person name="Kihara M."/>
            <person name="Itoh H."/>
        </authorList>
    </citation>
    <scope>NUCLEOTIDE SEQUENCE [LARGE SCALE GENOMIC DNA]</scope>
    <source>
        <strain evidence="1 2">NBRC 109484</strain>
    </source>
</reference>
<accession>A0A5J4J4Q0</accession>
<dbReference type="EMBL" id="BKCG01000014">
    <property type="protein sequence ID" value="GER61008.1"/>
    <property type="molecule type" value="Genomic_DNA"/>
</dbReference>
<keyword evidence="2" id="KW-1185">Reference proteome</keyword>
<proteinExistence type="predicted"/>
<evidence type="ECO:0000313" key="1">
    <source>
        <dbReference type="EMBL" id="GER61008.1"/>
    </source>
</evidence>
<dbReference type="AlphaFoldDB" id="A0A5J4J4Q0"/>
<protein>
    <submittedName>
        <fullName evidence="1">Uncharacterized protein</fullName>
    </submittedName>
</protein>
<evidence type="ECO:0000313" key="2">
    <source>
        <dbReference type="Proteomes" id="UP000326509"/>
    </source>
</evidence>
<dbReference type="Proteomes" id="UP000326509">
    <property type="component" value="Unassembled WGS sequence"/>
</dbReference>
<name>A0A5J4J4Q0_9FLAO</name>